<accession>A0A512NRQ6</accession>
<keyword evidence="2" id="KW-1185">Reference proteome</keyword>
<organism evidence="1 2">
    <name type="scientific">Reyranella soli</name>
    <dbReference type="NCBI Taxonomy" id="1230389"/>
    <lineage>
        <taxon>Bacteria</taxon>
        <taxon>Pseudomonadati</taxon>
        <taxon>Pseudomonadota</taxon>
        <taxon>Alphaproteobacteria</taxon>
        <taxon>Hyphomicrobiales</taxon>
        <taxon>Reyranellaceae</taxon>
        <taxon>Reyranella</taxon>
    </lineage>
</organism>
<proteinExistence type="predicted"/>
<comment type="caution">
    <text evidence="1">The sequence shown here is derived from an EMBL/GenBank/DDBJ whole genome shotgun (WGS) entry which is preliminary data.</text>
</comment>
<gene>
    <name evidence="1" type="ORF">RSO01_88040</name>
</gene>
<dbReference type="EMBL" id="BKAJ01000242">
    <property type="protein sequence ID" value="GEP61638.1"/>
    <property type="molecule type" value="Genomic_DNA"/>
</dbReference>
<dbReference type="Proteomes" id="UP000321058">
    <property type="component" value="Unassembled WGS sequence"/>
</dbReference>
<evidence type="ECO:0000313" key="1">
    <source>
        <dbReference type="EMBL" id="GEP61638.1"/>
    </source>
</evidence>
<dbReference type="AlphaFoldDB" id="A0A512NRQ6"/>
<name>A0A512NRQ6_9HYPH</name>
<sequence>MQQGAPALKVGASDVPNVLLVDCLQGIMSTPVVTHVTNWSRLLLKGGDLTLWQLCQVQDAIEQLEEERFAEASARCRRRNDLTFTSQMAMWPRNRSSGSFWLTS</sequence>
<protein>
    <submittedName>
        <fullName evidence="1">Uncharacterized protein</fullName>
    </submittedName>
</protein>
<evidence type="ECO:0000313" key="2">
    <source>
        <dbReference type="Proteomes" id="UP000321058"/>
    </source>
</evidence>
<reference evidence="1 2" key="1">
    <citation type="submission" date="2019-07" db="EMBL/GenBank/DDBJ databases">
        <title>Whole genome shotgun sequence of Reyranella soli NBRC 108950.</title>
        <authorList>
            <person name="Hosoyama A."/>
            <person name="Uohara A."/>
            <person name="Ohji S."/>
            <person name="Ichikawa N."/>
        </authorList>
    </citation>
    <scope>NUCLEOTIDE SEQUENCE [LARGE SCALE GENOMIC DNA]</scope>
    <source>
        <strain evidence="1 2">NBRC 108950</strain>
    </source>
</reference>